<sequence length="80" mass="9033">MCERKNSHPPSLWFLASISTSVLSRTISSCINLVLVFFNVKNLRNVASKQWNSSSGNILSLFSFFFSAFFLTIQIIPQSN</sequence>
<evidence type="ECO:0000256" key="1">
    <source>
        <dbReference type="SAM" id="Phobius"/>
    </source>
</evidence>
<reference evidence="2 3" key="1">
    <citation type="submission" date="2005-09" db="EMBL/GenBank/DDBJ databases">
        <authorList>
            <person name="Mural R.J."/>
            <person name="Li P.W."/>
            <person name="Adams M.D."/>
            <person name="Amanatides P.G."/>
            <person name="Baden-Tillson H."/>
            <person name="Barnstead M."/>
            <person name="Chin S.H."/>
            <person name="Dew I."/>
            <person name="Evans C.A."/>
            <person name="Ferriera S."/>
            <person name="Flanigan M."/>
            <person name="Fosler C."/>
            <person name="Glodek A."/>
            <person name="Gu Z."/>
            <person name="Holt R.A."/>
            <person name="Jennings D."/>
            <person name="Kraft C.L."/>
            <person name="Lu F."/>
            <person name="Nguyen T."/>
            <person name="Nusskern D.R."/>
            <person name="Pfannkoch C.M."/>
            <person name="Sitter C."/>
            <person name="Sutton G.G."/>
            <person name="Venter J.C."/>
            <person name="Wang Z."/>
            <person name="Woodage T."/>
            <person name="Zheng X.H."/>
            <person name="Zhong F."/>
        </authorList>
    </citation>
    <scope>NUCLEOTIDE SEQUENCE [LARGE SCALE GENOMIC DNA]</scope>
    <source>
        <strain>BN</strain>
        <strain evidence="3">Sprague-Dawley</strain>
    </source>
</reference>
<gene>
    <name evidence="2" type="ORF">rCG_25646</name>
</gene>
<feature type="transmembrane region" description="Helical" evidence="1">
    <location>
        <begin position="58"/>
        <end position="76"/>
    </location>
</feature>
<keyword evidence="1" id="KW-1133">Transmembrane helix</keyword>
<organism evidence="2 3">
    <name type="scientific">Rattus norvegicus</name>
    <name type="common">Rat</name>
    <dbReference type="NCBI Taxonomy" id="10116"/>
    <lineage>
        <taxon>Eukaryota</taxon>
        <taxon>Metazoa</taxon>
        <taxon>Chordata</taxon>
        <taxon>Craniata</taxon>
        <taxon>Vertebrata</taxon>
        <taxon>Euteleostomi</taxon>
        <taxon>Mammalia</taxon>
        <taxon>Eutheria</taxon>
        <taxon>Euarchontoglires</taxon>
        <taxon>Glires</taxon>
        <taxon>Rodentia</taxon>
        <taxon>Myomorpha</taxon>
        <taxon>Muroidea</taxon>
        <taxon>Muridae</taxon>
        <taxon>Murinae</taxon>
        <taxon>Rattus</taxon>
    </lineage>
</organism>
<keyword evidence="1" id="KW-0812">Transmembrane</keyword>
<dbReference type="AlphaFoldDB" id="A6I223"/>
<evidence type="ECO:0000313" key="3">
    <source>
        <dbReference type="Proteomes" id="UP000234681"/>
    </source>
</evidence>
<name>A6I223_RAT</name>
<accession>A6I223</accession>
<keyword evidence="1" id="KW-0472">Membrane</keyword>
<protein>
    <submittedName>
        <fullName evidence="2">RCG25646</fullName>
    </submittedName>
</protein>
<dbReference type="Proteomes" id="UP000234681">
    <property type="component" value="Chromosome 8"/>
</dbReference>
<evidence type="ECO:0000313" key="2">
    <source>
        <dbReference type="EMBL" id="EDL77554.1"/>
    </source>
</evidence>
<feature type="transmembrane region" description="Helical" evidence="1">
    <location>
        <begin position="12"/>
        <end position="38"/>
    </location>
</feature>
<dbReference type="EMBL" id="CH473954">
    <property type="protein sequence ID" value="EDL77554.1"/>
    <property type="molecule type" value="Genomic_DNA"/>
</dbReference>
<proteinExistence type="predicted"/>